<dbReference type="PANTHER" id="PTHR13673">
    <property type="entry name" value="ESOPHAGEAL CANCER ASSOCIATED PROTEIN"/>
    <property type="match status" value="1"/>
</dbReference>
<evidence type="ECO:0000313" key="7">
    <source>
        <dbReference type="Proteomes" id="UP000625711"/>
    </source>
</evidence>
<dbReference type="InterPro" id="IPR016024">
    <property type="entry name" value="ARM-type_fold"/>
</dbReference>
<dbReference type="InterPro" id="IPR029705">
    <property type="entry name" value="VPS35L"/>
</dbReference>
<comment type="subcellular location">
    <subcellularLocation>
        <location evidence="1">Endosome</location>
    </subcellularLocation>
</comment>
<gene>
    <name evidence="6" type="ORF">GWI33_013750</name>
</gene>
<dbReference type="GO" id="GO:0015031">
    <property type="term" value="P:protein transport"/>
    <property type="evidence" value="ECO:0007669"/>
    <property type="project" value="UniProtKB-KW"/>
</dbReference>
<name>A0A834M7J1_RHYFE</name>
<evidence type="ECO:0000313" key="6">
    <source>
        <dbReference type="EMBL" id="KAF7273553.1"/>
    </source>
</evidence>
<reference evidence="6" key="1">
    <citation type="submission" date="2020-08" db="EMBL/GenBank/DDBJ databases">
        <title>Genome sequencing and assembly of the red palm weevil Rhynchophorus ferrugineus.</title>
        <authorList>
            <person name="Dias G.B."/>
            <person name="Bergman C.M."/>
            <person name="Manee M."/>
        </authorList>
    </citation>
    <scope>NUCLEOTIDE SEQUENCE</scope>
    <source>
        <strain evidence="6">AA-2017</strain>
        <tissue evidence="6">Whole larva</tissue>
    </source>
</reference>
<evidence type="ECO:0000256" key="4">
    <source>
        <dbReference type="ARBA" id="ARBA00022753"/>
    </source>
</evidence>
<evidence type="ECO:0000256" key="2">
    <source>
        <dbReference type="ARBA" id="ARBA00010704"/>
    </source>
</evidence>
<organism evidence="6 7">
    <name type="scientific">Rhynchophorus ferrugineus</name>
    <name type="common">Red palm weevil</name>
    <name type="synonym">Curculio ferrugineus</name>
    <dbReference type="NCBI Taxonomy" id="354439"/>
    <lineage>
        <taxon>Eukaryota</taxon>
        <taxon>Metazoa</taxon>
        <taxon>Ecdysozoa</taxon>
        <taxon>Arthropoda</taxon>
        <taxon>Hexapoda</taxon>
        <taxon>Insecta</taxon>
        <taxon>Pterygota</taxon>
        <taxon>Neoptera</taxon>
        <taxon>Endopterygota</taxon>
        <taxon>Coleoptera</taxon>
        <taxon>Polyphaga</taxon>
        <taxon>Cucujiformia</taxon>
        <taxon>Curculionidae</taxon>
        <taxon>Dryophthorinae</taxon>
        <taxon>Rhynchophorus</taxon>
    </lineage>
</organism>
<dbReference type="SUPFAM" id="SSF48371">
    <property type="entry name" value="ARM repeat"/>
    <property type="match status" value="1"/>
</dbReference>
<dbReference type="Proteomes" id="UP000625711">
    <property type="component" value="Unassembled WGS sequence"/>
</dbReference>
<keyword evidence="5" id="KW-0653">Protein transport</keyword>
<sequence>MSSNLIPWSILRYDTEKAKAFSTTVKDHPLKNIVVTERIPRRILGSAPSTGRTTPVSITSNISEPLATALKQLDPLTEFAMHEEMDPLSKMVAEMDIVDNTQPTTSLKKEDKVNKTDLWSHRKTAILQKYTTSEKLTMVTSFLLEGEKVVVKAQSTAVDKVQHRLEQLDNFEEGSQRKLDLSQTEYISRIEQLNKELISAWNTEQRVKALKIAIQCAKMLTDTDVLTFYPSKFVLITDILDCFGKLVYERLRTKAEYYKPGSQVPTALPEDFTPDMVPKTARETCLNWFFKIASIRELVPRLYIEMALLKSYYFLSSTDCPDALTKITEMIHGIGNPLVAVYARCYLCRAGMNVATKCIDTNYLRRNFECFLESYQHIFSQGVKDQLHQQKMTVPMYVTLYTPALDYIMEVITLYSLDTALTDLLSKCKKYSNSSLILNTIMSGFKPAYISERCLQFLSMIGQCTDDGISLASLLRTLGLCVTVCPPPREQRPQVLNSVILNMSLLTEPADYASCFEVWIQFVAKYFSAKEVDSLLGDLLSHMHKSEADYDCSAQLQNIIERIVADISDIESFLTMETFFPVMELFREKSRQVEVSKMILVKFNSMIEETNDPMVANVLIYLGTILHNSVNQLSPDDEKRQIGEILCKLLRKVNYRLDLERQLNFLVEARSCFRNMDVVLVQAIQSVINIAGNMRRVMKRLQKRKVPDFLQACVAYCFITIPSIGSPKTRLELYLLSGQVALYSTCLGQANATFRAIIKIIRELPAGPETESFLLSFVRKFLSLLLVVPDNPERGVRSLLKSLLNALRNFKWQDNSYVLGVIYIHVIDLLSVAGQEMYPYRIEKVEANDSLWGSDPKFTREITRITAIVIGDVCSILRNLGPGQKQYQIALDLFIRIAIRSDLSNEELNTLAVKLWNLCLKTDQADLKYMMTTRSYLQGKAQHSSNVALEQLTEKLSLPTD</sequence>
<dbReference type="GO" id="GO:0032456">
    <property type="term" value="P:endocytic recycling"/>
    <property type="evidence" value="ECO:0007669"/>
    <property type="project" value="InterPro"/>
</dbReference>
<dbReference type="OrthoDB" id="1734063at2759"/>
<accession>A0A834M7J1</accession>
<evidence type="ECO:0000256" key="1">
    <source>
        <dbReference type="ARBA" id="ARBA00004177"/>
    </source>
</evidence>
<dbReference type="PANTHER" id="PTHR13673:SF0">
    <property type="entry name" value="VPS35 ENDOSOMAL PROTEIN-SORTING FACTOR-LIKE"/>
    <property type="match status" value="1"/>
</dbReference>
<evidence type="ECO:0000256" key="5">
    <source>
        <dbReference type="ARBA" id="ARBA00022927"/>
    </source>
</evidence>
<proteinExistence type="inferred from homology"/>
<keyword evidence="7" id="KW-1185">Reference proteome</keyword>
<dbReference type="GO" id="GO:0005768">
    <property type="term" value="C:endosome"/>
    <property type="evidence" value="ECO:0007669"/>
    <property type="project" value="UniProtKB-SubCell"/>
</dbReference>
<protein>
    <submittedName>
        <fullName evidence="6">Uncharacterized protein</fullName>
    </submittedName>
</protein>
<comment type="similarity">
    <text evidence="2">Belongs to the VPS35L family.</text>
</comment>
<dbReference type="AlphaFoldDB" id="A0A834M7J1"/>
<evidence type="ECO:0000256" key="3">
    <source>
        <dbReference type="ARBA" id="ARBA00022448"/>
    </source>
</evidence>
<keyword evidence="4" id="KW-0967">Endosome</keyword>
<dbReference type="EMBL" id="JAACXV010013371">
    <property type="protein sequence ID" value="KAF7273553.1"/>
    <property type="molecule type" value="Genomic_DNA"/>
</dbReference>
<comment type="caution">
    <text evidence="6">The sequence shown here is derived from an EMBL/GenBank/DDBJ whole genome shotgun (WGS) entry which is preliminary data.</text>
</comment>
<keyword evidence="3" id="KW-0813">Transport</keyword>